<sequence>MTSERMRASVSPLPTEELLRNFWEDDYPYAALGEHLEAGKAVVAELGERWSAGERFDPPPFVLGPDELLYHLARHLREDPKGKKSAFFQMHVGIALQRAGVQSAQTLDDFIAAVRDGKPGSVTGPLSRELKRQITGQGE</sequence>
<dbReference type="RefSeq" id="WP_344310627.1">
    <property type="nucleotide sequence ID" value="NZ_BAAANO010000035.1"/>
</dbReference>
<dbReference type="Proteomes" id="UP001500755">
    <property type="component" value="Unassembled WGS sequence"/>
</dbReference>
<reference evidence="2" key="1">
    <citation type="journal article" date="2019" name="Int. J. Syst. Evol. Microbiol.">
        <title>The Global Catalogue of Microorganisms (GCM) 10K type strain sequencing project: providing services to taxonomists for standard genome sequencing and annotation.</title>
        <authorList>
            <consortium name="The Broad Institute Genomics Platform"/>
            <consortium name="The Broad Institute Genome Sequencing Center for Infectious Disease"/>
            <person name="Wu L."/>
            <person name="Ma J."/>
        </authorList>
    </citation>
    <scope>NUCLEOTIDE SEQUENCE [LARGE SCALE GENOMIC DNA]</scope>
    <source>
        <strain evidence="2">JCM 14546</strain>
    </source>
</reference>
<proteinExistence type="predicted"/>
<name>A0ABP5F2P2_9MICO</name>
<accession>A0ABP5F2P2</accession>
<protein>
    <submittedName>
        <fullName evidence="1">Uncharacterized protein</fullName>
    </submittedName>
</protein>
<dbReference type="EMBL" id="BAAANO010000035">
    <property type="protein sequence ID" value="GAA2014296.1"/>
    <property type="molecule type" value="Genomic_DNA"/>
</dbReference>
<gene>
    <name evidence="1" type="ORF">GCM10009755_27500</name>
</gene>
<evidence type="ECO:0000313" key="2">
    <source>
        <dbReference type="Proteomes" id="UP001500755"/>
    </source>
</evidence>
<organism evidence="1 2">
    <name type="scientific">Brevibacterium samyangense</name>
    <dbReference type="NCBI Taxonomy" id="366888"/>
    <lineage>
        <taxon>Bacteria</taxon>
        <taxon>Bacillati</taxon>
        <taxon>Actinomycetota</taxon>
        <taxon>Actinomycetes</taxon>
        <taxon>Micrococcales</taxon>
        <taxon>Brevibacteriaceae</taxon>
        <taxon>Brevibacterium</taxon>
    </lineage>
</organism>
<evidence type="ECO:0000313" key="1">
    <source>
        <dbReference type="EMBL" id="GAA2014296.1"/>
    </source>
</evidence>
<keyword evidence="2" id="KW-1185">Reference proteome</keyword>
<comment type="caution">
    <text evidence="1">The sequence shown here is derived from an EMBL/GenBank/DDBJ whole genome shotgun (WGS) entry which is preliminary data.</text>
</comment>